<dbReference type="Pfam" id="PF06781">
    <property type="entry name" value="CrgA"/>
    <property type="match status" value="1"/>
</dbReference>
<dbReference type="InterPro" id="IPR009619">
    <property type="entry name" value="CrgA"/>
</dbReference>
<gene>
    <name evidence="7" type="primary">crgA</name>
    <name evidence="9" type="ORF">J2S35_000986</name>
</gene>
<feature type="compositionally biased region" description="Low complexity" evidence="8">
    <location>
        <begin position="9"/>
        <end position="19"/>
    </location>
</feature>
<keyword evidence="5 7" id="KW-0472">Membrane</keyword>
<dbReference type="EMBL" id="JAVDUI010000001">
    <property type="protein sequence ID" value="MDR6892046.1"/>
    <property type="molecule type" value="Genomic_DNA"/>
</dbReference>
<evidence type="ECO:0000256" key="1">
    <source>
        <dbReference type="ARBA" id="ARBA00022475"/>
    </source>
</evidence>
<keyword evidence="1 7" id="KW-1003">Cell membrane</keyword>
<accession>A0AAE3YHD8</accession>
<comment type="caution">
    <text evidence="9">The sequence shown here is derived from an EMBL/GenBank/DDBJ whole genome shotgun (WGS) entry which is preliminary data.</text>
</comment>
<keyword evidence="3 7" id="KW-0812">Transmembrane</keyword>
<feature type="region of interest" description="Disordered" evidence="8">
    <location>
        <begin position="1"/>
        <end position="50"/>
    </location>
</feature>
<organism evidence="9 10">
    <name type="scientific">Falsarthrobacter nasiphocae</name>
    <dbReference type="NCBI Taxonomy" id="189863"/>
    <lineage>
        <taxon>Bacteria</taxon>
        <taxon>Bacillati</taxon>
        <taxon>Actinomycetota</taxon>
        <taxon>Actinomycetes</taxon>
        <taxon>Micrococcales</taxon>
        <taxon>Micrococcaceae</taxon>
        <taxon>Falsarthrobacter</taxon>
    </lineage>
</organism>
<evidence type="ECO:0000256" key="2">
    <source>
        <dbReference type="ARBA" id="ARBA00022618"/>
    </source>
</evidence>
<dbReference type="AlphaFoldDB" id="A0AAE3YHD8"/>
<keyword evidence="6 7" id="KW-0131">Cell cycle</keyword>
<dbReference type="Proteomes" id="UP001247307">
    <property type="component" value="Unassembled WGS sequence"/>
</dbReference>
<reference evidence="9" key="1">
    <citation type="submission" date="2023-07" db="EMBL/GenBank/DDBJ databases">
        <title>Sequencing the genomes of 1000 actinobacteria strains.</title>
        <authorList>
            <person name="Klenk H.-P."/>
        </authorList>
    </citation>
    <scope>NUCLEOTIDE SEQUENCE</scope>
    <source>
        <strain evidence="9">DSM 13988</strain>
    </source>
</reference>
<keyword evidence="4 7" id="KW-1133">Transmembrane helix</keyword>
<sequence length="110" mass="12037">MSTKRSRSKSSSAPAGKSTRTLRKDIDEMPAAFQDRPIPVSSSKTAPKASTPLPTWYKVLMFGLMVVGLLWVVAFYIMQANGPVAAWGQGNIAAGFGLILVGFIMMMRWR</sequence>
<evidence type="ECO:0000256" key="7">
    <source>
        <dbReference type="HAMAP-Rule" id="MF_00631"/>
    </source>
</evidence>
<dbReference type="HAMAP" id="MF_00631">
    <property type="entry name" value="CrgA"/>
    <property type="match status" value="1"/>
</dbReference>
<dbReference type="RefSeq" id="WP_309850512.1">
    <property type="nucleotide sequence ID" value="NZ_BAAAIU010000005.1"/>
</dbReference>
<evidence type="ECO:0000256" key="8">
    <source>
        <dbReference type="SAM" id="MobiDB-lite"/>
    </source>
</evidence>
<feature type="transmembrane region" description="Helical" evidence="7">
    <location>
        <begin position="84"/>
        <end position="106"/>
    </location>
</feature>
<proteinExistence type="inferred from homology"/>
<evidence type="ECO:0000256" key="4">
    <source>
        <dbReference type="ARBA" id="ARBA00022989"/>
    </source>
</evidence>
<evidence type="ECO:0000313" key="10">
    <source>
        <dbReference type="Proteomes" id="UP001247307"/>
    </source>
</evidence>
<protein>
    <recommendedName>
        <fullName evidence="7">Cell division protein CrgA</fullName>
    </recommendedName>
</protein>
<feature type="transmembrane region" description="Helical" evidence="7">
    <location>
        <begin position="59"/>
        <end position="78"/>
    </location>
</feature>
<evidence type="ECO:0000256" key="6">
    <source>
        <dbReference type="ARBA" id="ARBA00023306"/>
    </source>
</evidence>
<evidence type="ECO:0000313" key="9">
    <source>
        <dbReference type="EMBL" id="MDR6892046.1"/>
    </source>
</evidence>
<comment type="function">
    <text evidence="7">Involved in cell division.</text>
</comment>
<comment type="similarity">
    <text evidence="7">Belongs to the CrgA family.</text>
</comment>
<comment type="subcellular location">
    <subcellularLocation>
        <location evidence="7">Cell membrane</location>
        <topology evidence="7">Multi-pass membrane protein</topology>
    </subcellularLocation>
</comment>
<keyword evidence="2 7" id="KW-0132">Cell division</keyword>
<evidence type="ECO:0000256" key="5">
    <source>
        <dbReference type="ARBA" id="ARBA00023136"/>
    </source>
</evidence>
<dbReference type="GO" id="GO:0051301">
    <property type="term" value="P:cell division"/>
    <property type="evidence" value="ECO:0007669"/>
    <property type="project" value="UniProtKB-UniRule"/>
</dbReference>
<evidence type="ECO:0000256" key="3">
    <source>
        <dbReference type="ARBA" id="ARBA00022692"/>
    </source>
</evidence>
<dbReference type="GO" id="GO:0005886">
    <property type="term" value="C:plasma membrane"/>
    <property type="evidence" value="ECO:0007669"/>
    <property type="project" value="UniProtKB-SubCell"/>
</dbReference>
<keyword evidence="10" id="KW-1185">Reference proteome</keyword>
<name>A0AAE3YHD8_9MICC</name>